<dbReference type="EMBL" id="CAQQ02179426">
    <property type="status" value="NOT_ANNOTATED_CDS"/>
    <property type="molecule type" value="Genomic_DNA"/>
</dbReference>
<sequence>SNTLQFSERDEERRLEFCRDFKRIIENHLDDVWFTDEVHFQESWYSNSQNFRQWSGKNPHYHVEKMSYPKRTTVWTALNANDYTLMAVSGESYRNLIRNYFIPPYLRITGRFETYWIMQDGAAVHTARETTDFLRQEFGDRVISLHFPNCYNAGVAWAERSPDLNPLITSGGVPPKI</sequence>
<dbReference type="GO" id="GO:0003676">
    <property type="term" value="F:nucleic acid binding"/>
    <property type="evidence" value="ECO:0007669"/>
    <property type="project" value="InterPro"/>
</dbReference>
<keyword evidence="2" id="KW-1185">Reference proteome</keyword>
<protein>
    <recommendedName>
        <fullName evidence="3">Tc1-like transposase DDE domain-containing protein</fullName>
    </recommendedName>
</protein>
<dbReference type="STRING" id="36166.T1H4W2"/>
<reference evidence="2" key="1">
    <citation type="submission" date="2013-02" db="EMBL/GenBank/DDBJ databases">
        <authorList>
            <person name="Hughes D."/>
        </authorList>
    </citation>
    <scope>NUCLEOTIDE SEQUENCE</scope>
    <source>
        <strain>Durham</strain>
        <strain evidence="2">NC isolate 2 -- Noor lab</strain>
    </source>
</reference>
<dbReference type="Gene3D" id="3.30.420.10">
    <property type="entry name" value="Ribonuclease H-like superfamily/Ribonuclease H"/>
    <property type="match status" value="1"/>
</dbReference>
<dbReference type="HOGENOM" id="CLU_1521546_0_0_1"/>
<name>T1H4W2_MEGSC</name>
<evidence type="ECO:0000313" key="2">
    <source>
        <dbReference type="Proteomes" id="UP000015102"/>
    </source>
</evidence>
<evidence type="ECO:0000313" key="1">
    <source>
        <dbReference type="EnsemblMetazoa" id="MESCA011331-PA"/>
    </source>
</evidence>
<evidence type="ECO:0008006" key="3">
    <source>
        <dbReference type="Google" id="ProtNLM"/>
    </source>
</evidence>
<accession>T1H4W2</accession>
<dbReference type="Proteomes" id="UP000015102">
    <property type="component" value="Unassembled WGS sequence"/>
</dbReference>
<organism evidence="1 2">
    <name type="scientific">Megaselia scalaris</name>
    <name type="common">Humpbacked fly</name>
    <name type="synonym">Phora scalaris</name>
    <dbReference type="NCBI Taxonomy" id="36166"/>
    <lineage>
        <taxon>Eukaryota</taxon>
        <taxon>Metazoa</taxon>
        <taxon>Ecdysozoa</taxon>
        <taxon>Arthropoda</taxon>
        <taxon>Hexapoda</taxon>
        <taxon>Insecta</taxon>
        <taxon>Pterygota</taxon>
        <taxon>Neoptera</taxon>
        <taxon>Endopterygota</taxon>
        <taxon>Diptera</taxon>
        <taxon>Brachycera</taxon>
        <taxon>Muscomorpha</taxon>
        <taxon>Platypezoidea</taxon>
        <taxon>Phoridae</taxon>
        <taxon>Megaseliini</taxon>
        <taxon>Megaselia</taxon>
    </lineage>
</organism>
<proteinExistence type="predicted"/>
<dbReference type="PANTHER" id="PTHR47326">
    <property type="entry name" value="TRANSPOSABLE ELEMENT TC3 TRANSPOSASE-LIKE PROTEIN"/>
    <property type="match status" value="1"/>
</dbReference>
<reference evidence="1" key="2">
    <citation type="submission" date="2015-06" db="UniProtKB">
        <authorList>
            <consortium name="EnsemblMetazoa"/>
        </authorList>
    </citation>
    <scope>IDENTIFICATION</scope>
</reference>
<dbReference type="AlphaFoldDB" id="T1H4W2"/>
<dbReference type="PANTHER" id="PTHR47326:SF1">
    <property type="entry name" value="HTH PSQ-TYPE DOMAIN-CONTAINING PROTEIN"/>
    <property type="match status" value="1"/>
</dbReference>
<dbReference type="InterPro" id="IPR036397">
    <property type="entry name" value="RNaseH_sf"/>
</dbReference>
<dbReference type="OMA" id="MARISMQ"/>
<dbReference type="EnsemblMetazoa" id="MESCA011331-RA">
    <property type="protein sequence ID" value="MESCA011331-PA"/>
    <property type="gene ID" value="MESCA011331"/>
</dbReference>